<accession>A0ABQ0JRK4</accession>
<organism evidence="1 2">
    <name type="scientific">Vibrio variabilis</name>
    <dbReference type="NCBI Taxonomy" id="990271"/>
    <lineage>
        <taxon>Bacteria</taxon>
        <taxon>Pseudomonadati</taxon>
        <taxon>Pseudomonadota</taxon>
        <taxon>Gammaproteobacteria</taxon>
        <taxon>Vibrionales</taxon>
        <taxon>Vibrionaceae</taxon>
        <taxon>Vibrio</taxon>
    </lineage>
</organism>
<gene>
    <name evidence="1" type="ORF">JCM19239_197</name>
</gene>
<dbReference type="Proteomes" id="UP000029223">
    <property type="component" value="Unassembled WGS sequence"/>
</dbReference>
<protein>
    <submittedName>
        <fullName evidence="1">Tricarboxylate transport protein TctC</fullName>
    </submittedName>
</protein>
<keyword evidence="2" id="KW-1185">Reference proteome</keyword>
<dbReference type="EMBL" id="BBMS01000155">
    <property type="protein sequence ID" value="GAL31365.1"/>
    <property type="molecule type" value="Genomic_DNA"/>
</dbReference>
<sequence length="37" mass="4070">MVADFKENPRKVKIAGGSARGSMDHLVVAAAFKRRRV</sequence>
<name>A0ABQ0JRK4_9VIBR</name>
<evidence type="ECO:0000313" key="1">
    <source>
        <dbReference type="EMBL" id="GAL31365.1"/>
    </source>
</evidence>
<evidence type="ECO:0000313" key="2">
    <source>
        <dbReference type="Proteomes" id="UP000029223"/>
    </source>
</evidence>
<comment type="caution">
    <text evidence="1">The sequence shown here is derived from an EMBL/GenBank/DDBJ whole genome shotgun (WGS) entry which is preliminary data.</text>
</comment>
<proteinExistence type="predicted"/>
<reference evidence="2" key="1">
    <citation type="submission" date="2014-09" db="EMBL/GenBank/DDBJ databases">
        <title>Vibrio variabilis JCM 19239. (C206) whole genome shotgun sequence.</title>
        <authorList>
            <person name="Sawabe T."/>
            <person name="Meirelles P."/>
            <person name="Nakanishi M."/>
            <person name="Sayaka M."/>
            <person name="Hattori M."/>
            <person name="Ohkuma M."/>
        </authorList>
    </citation>
    <scope>NUCLEOTIDE SEQUENCE [LARGE SCALE GENOMIC DNA]</scope>
    <source>
        <strain evidence="2">JCM 19239</strain>
    </source>
</reference>